<dbReference type="InterPro" id="IPR024191">
    <property type="entry name" value="Peptidase_M61"/>
</dbReference>
<dbReference type="PIRSF" id="PIRSF016493">
    <property type="entry name" value="Glycyl_aminpptds"/>
    <property type="match status" value="1"/>
</dbReference>
<accession>D0KXF5</accession>
<dbReference type="Pfam" id="PF17899">
    <property type="entry name" value="Peptidase_M61_N"/>
    <property type="match status" value="1"/>
</dbReference>
<keyword evidence="4" id="KW-1185">Reference proteome</keyword>
<organism evidence="3 4">
    <name type="scientific">Halothiobacillus neapolitanus (strain ATCC 23641 / DSM 15147 / CIP 104769 / NCIMB 8539 / c2)</name>
    <name type="common">Thiobacillus neapolitanus</name>
    <dbReference type="NCBI Taxonomy" id="555778"/>
    <lineage>
        <taxon>Bacteria</taxon>
        <taxon>Pseudomonadati</taxon>
        <taxon>Pseudomonadota</taxon>
        <taxon>Gammaproteobacteria</taxon>
        <taxon>Chromatiales</taxon>
        <taxon>Halothiobacillaceae</taxon>
        <taxon>Halothiobacillus</taxon>
    </lineage>
</organism>
<dbReference type="InterPro" id="IPR036034">
    <property type="entry name" value="PDZ_sf"/>
</dbReference>
<dbReference type="Gene3D" id="2.30.42.10">
    <property type="match status" value="1"/>
</dbReference>
<dbReference type="Pfam" id="PF05299">
    <property type="entry name" value="Peptidase_M61"/>
    <property type="match status" value="1"/>
</dbReference>
<dbReference type="EMBL" id="CP001801">
    <property type="protein sequence ID" value="ACX95169.1"/>
    <property type="molecule type" value="Genomic_DNA"/>
</dbReference>
<reference evidence="3 4" key="1">
    <citation type="submission" date="2009-10" db="EMBL/GenBank/DDBJ databases">
        <title>Complete sequence of Halothiobacillus neapolitanus c2.</title>
        <authorList>
            <consortium name="US DOE Joint Genome Institute"/>
            <person name="Lucas S."/>
            <person name="Copeland A."/>
            <person name="Lapidus A."/>
            <person name="Glavina del Rio T."/>
            <person name="Tice H."/>
            <person name="Bruce D."/>
            <person name="Goodwin L."/>
            <person name="Pitluck S."/>
            <person name="Davenport K."/>
            <person name="Brettin T."/>
            <person name="Detter J.C."/>
            <person name="Han C."/>
            <person name="Tapia R."/>
            <person name="Larimer F."/>
            <person name="Land M."/>
            <person name="Hauser L."/>
            <person name="Kyrpides N."/>
            <person name="Mikhailova N."/>
            <person name="Kerfeld C."/>
            <person name="Cannon G."/>
            <person name="Heinhort S."/>
        </authorList>
    </citation>
    <scope>NUCLEOTIDE SEQUENCE [LARGE SCALE GENOMIC DNA]</scope>
    <source>
        <strain evidence="4">ATCC 23641 / c2</strain>
    </source>
</reference>
<dbReference type="KEGG" id="hna:Hneap_0306"/>
<dbReference type="Gene3D" id="1.10.390.10">
    <property type="entry name" value="Neutral Protease Domain 2"/>
    <property type="match status" value="1"/>
</dbReference>
<dbReference type="InterPro" id="IPR040756">
    <property type="entry name" value="Peptidase_M61_N"/>
</dbReference>
<evidence type="ECO:0000259" key="1">
    <source>
        <dbReference type="Pfam" id="PF05299"/>
    </source>
</evidence>
<dbReference type="InterPro" id="IPR027268">
    <property type="entry name" value="Peptidase_M4/M1_CTD_sf"/>
</dbReference>
<feature type="domain" description="Peptidase M61 N-terminal" evidence="2">
    <location>
        <begin position="12"/>
        <end position="184"/>
    </location>
</feature>
<evidence type="ECO:0000259" key="2">
    <source>
        <dbReference type="Pfam" id="PF17899"/>
    </source>
</evidence>
<dbReference type="Gene3D" id="2.60.40.3650">
    <property type="match status" value="1"/>
</dbReference>
<feature type="domain" description="Peptidase M61 catalytic" evidence="1">
    <location>
        <begin position="281"/>
        <end position="397"/>
    </location>
</feature>
<name>D0KXF5_HALNC</name>
<dbReference type="eggNOG" id="COG3975">
    <property type="taxonomic scope" value="Bacteria"/>
</dbReference>
<dbReference type="SUPFAM" id="SSF55486">
    <property type="entry name" value="Metalloproteases ('zincins'), catalytic domain"/>
    <property type="match status" value="1"/>
</dbReference>
<protein>
    <submittedName>
        <fullName evidence="3">Peptidase M61 domain protein</fullName>
    </submittedName>
</protein>
<dbReference type="InterPro" id="IPR007963">
    <property type="entry name" value="Peptidase_M61_catalytic"/>
</dbReference>
<dbReference type="SUPFAM" id="SSF50156">
    <property type="entry name" value="PDZ domain-like"/>
    <property type="match status" value="1"/>
</dbReference>
<dbReference type="Proteomes" id="UP000009102">
    <property type="component" value="Chromosome"/>
</dbReference>
<dbReference type="STRING" id="555778.Hneap_0306"/>
<proteinExistence type="predicted"/>
<dbReference type="AlphaFoldDB" id="D0KXF5"/>
<dbReference type="HOGENOM" id="CLU_022755_0_1_6"/>
<sequence>MVEAVANLPTVHYRLDFSRAHMRYIGVCLSLPSGNAASGAAAWQLSLPAWIPGSYLIRDFAKNLVGMKARTVTGQPVAITPLDQQTWQLPTCDQAIEVRFEVYCADFSVRTAHVDPDHAFFNGSSVFLRVHGLEQQPHSVCLEGAPAHWRVATTLPEVAVDDLGFGDYRADDYEALIDFPVEMGVFEVVRWVSAGVPHRMVFSHPHPKTDFARIAQDVSRICSTEIDFFGEAPFSRYLFLVALDRQGFGGLEHRDSTALIFPRDDLPLMGETEVTPAYQRFLSLCAHEYFHSWNVKRIRPDAFTQLPLARPAHTRLLWLFEGFTSYLDDWMVRRAGLITESAYLDALAQTINRAVRGKGWSRQTLEESSFYAWTRFYQQDENAVNAIVSYYTRGALVAMMLDLQLRLCGGSLAAVMREIWREFGAKPLPEGAAIERFIERVGELSLGDFFEQALRGTEPLEFAALLARFGVNAEPVAESALSSVDAGAVIGGDDPRVAKVQVVFEDRPAAQAGLVSGDEIIAVDGLATSGADWGNRICRYQAGDAVQLTGFRQGRLHQWTLVLSEPVLNQWRLRLASELTAVEPEALLRRRDWLAASPSARS</sequence>
<evidence type="ECO:0000313" key="3">
    <source>
        <dbReference type="EMBL" id="ACX95169.1"/>
    </source>
</evidence>
<evidence type="ECO:0000313" key="4">
    <source>
        <dbReference type="Proteomes" id="UP000009102"/>
    </source>
</evidence>
<gene>
    <name evidence="3" type="ordered locus">Hneap_0306</name>
</gene>